<dbReference type="OrthoDB" id="5597226at2759"/>
<keyword evidence="3" id="KW-1185">Reference proteome</keyword>
<protein>
    <submittedName>
        <fullName evidence="2">Uncharacterized protein</fullName>
    </submittedName>
</protein>
<name>A0A9W8A6V6_9FUNG</name>
<evidence type="ECO:0000313" key="3">
    <source>
        <dbReference type="Proteomes" id="UP001150569"/>
    </source>
</evidence>
<dbReference type="EMBL" id="JANBPT010000267">
    <property type="protein sequence ID" value="KAJ1924534.1"/>
    <property type="molecule type" value="Genomic_DNA"/>
</dbReference>
<evidence type="ECO:0000256" key="1">
    <source>
        <dbReference type="SAM" id="MobiDB-lite"/>
    </source>
</evidence>
<accession>A0A9W8A6V6</accession>
<dbReference type="Proteomes" id="UP001150569">
    <property type="component" value="Unassembled WGS sequence"/>
</dbReference>
<gene>
    <name evidence="2" type="ORF">IWQ60_005125</name>
</gene>
<evidence type="ECO:0000313" key="2">
    <source>
        <dbReference type="EMBL" id="KAJ1924534.1"/>
    </source>
</evidence>
<proteinExistence type="predicted"/>
<feature type="non-terminal residue" evidence="2">
    <location>
        <position position="1"/>
    </location>
</feature>
<reference evidence="2" key="1">
    <citation type="submission" date="2022-07" db="EMBL/GenBank/DDBJ databases">
        <title>Phylogenomic reconstructions and comparative analyses of Kickxellomycotina fungi.</title>
        <authorList>
            <person name="Reynolds N.K."/>
            <person name="Stajich J.E."/>
            <person name="Barry K."/>
            <person name="Grigoriev I.V."/>
            <person name="Crous P."/>
            <person name="Smith M.E."/>
        </authorList>
    </citation>
    <scope>NUCLEOTIDE SEQUENCE</scope>
    <source>
        <strain evidence="2">RSA 861</strain>
    </source>
</reference>
<dbReference type="AlphaFoldDB" id="A0A9W8A6V6"/>
<comment type="caution">
    <text evidence="2">The sequence shown here is derived from an EMBL/GenBank/DDBJ whole genome shotgun (WGS) entry which is preliminary data.</text>
</comment>
<organism evidence="2 3">
    <name type="scientific">Tieghemiomyces parasiticus</name>
    <dbReference type="NCBI Taxonomy" id="78921"/>
    <lineage>
        <taxon>Eukaryota</taxon>
        <taxon>Fungi</taxon>
        <taxon>Fungi incertae sedis</taxon>
        <taxon>Zoopagomycota</taxon>
        <taxon>Kickxellomycotina</taxon>
        <taxon>Dimargaritomycetes</taxon>
        <taxon>Dimargaritales</taxon>
        <taxon>Dimargaritaceae</taxon>
        <taxon>Tieghemiomyces</taxon>
    </lineage>
</organism>
<sequence>APTSLLARQQRALPVGVALTTGARRTYMNISEYTARDGMNAEDATRFQNRVDQVLLSYLQEIQSTHPHRQQPASSAPAVHRLRTQQSLPSTHAHEVEYIYEVDQIAHEH</sequence>
<feature type="region of interest" description="Disordered" evidence="1">
    <location>
        <begin position="63"/>
        <end position="90"/>
    </location>
</feature>